<dbReference type="EMBL" id="JH767158">
    <property type="protein sequence ID" value="EQC33725.1"/>
    <property type="molecule type" value="Genomic_DNA"/>
</dbReference>
<dbReference type="InterPro" id="IPR001245">
    <property type="entry name" value="Ser-Thr/Tyr_kinase_cat_dom"/>
</dbReference>
<dbReference type="VEuPathDB" id="FungiDB:SDRG_08828"/>
<protein>
    <submittedName>
        <fullName evidence="4">TKL protein kinase</fullName>
    </submittedName>
</protein>
<keyword evidence="1" id="KW-0547">Nucleotide-binding</keyword>
<dbReference type="InterPro" id="IPR011009">
    <property type="entry name" value="Kinase-like_dom_sf"/>
</dbReference>
<dbReference type="RefSeq" id="XP_008612948.1">
    <property type="nucleotide sequence ID" value="XM_008614726.1"/>
</dbReference>
<organism evidence="4 5">
    <name type="scientific">Saprolegnia diclina (strain VS20)</name>
    <dbReference type="NCBI Taxonomy" id="1156394"/>
    <lineage>
        <taxon>Eukaryota</taxon>
        <taxon>Sar</taxon>
        <taxon>Stramenopiles</taxon>
        <taxon>Oomycota</taxon>
        <taxon>Saprolegniomycetes</taxon>
        <taxon>Saprolegniales</taxon>
        <taxon>Saprolegniaceae</taxon>
        <taxon>Saprolegnia</taxon>
    </lineage>
</organism>
<evidence type="ECO:0000259" key="3">
    <source>
        <dbReference type="PROSITE" id="PS50011"/>
    </source>
</evidence>
<gene>
    <name evidence="4" type="ORF">SDRG_08828</name>
</gene>
<evidence type="ECO:0000313" key="4">
    <source>
        <dbReference type="EMBL" id="EQC33725.1"/>
    </source>
</evidence>
<feature type="domain" description="Protein kinase" evidence="3">
    <location>
        <begin position="6"/>
        <end position="269"/>
    </location>
</feature>
<dbReference type="GeneID" id="19949555"/>
<dbReference type="Proteomes" id="UP000030762">
    <property type="component" value="Unassembled WGS sequence"/>
</dbReference>
<name>T0QIZ8_SAPDV</name>
<proteinExistence type="predicted"/>
<dbReference type="InterPro" id="IPR051681">
    <property type="entry name" value="Ser/Thr_Kinases-Pseudokinases"/>
</dbReference>
<dbReference type="OMA" id="AQANHAN"/>
<evidence type="ECO:0000313" key="5">
    <source>
        <dbReference type="Proteomes" id="UP000030762"/>
    </source>
</evidence>
<dbReference type="GO" id="GO:0004674">
    <property type="term" value="F:protein serine/threonine kinase activity"/>
    <property type="evidence" value="ECO:0007669"/>
    <property type="project" value="TreeGrafter"/>
</dbReference>
<reference evidence="4 5" key="1">
    <citation type="submission" date="2012-04" db="EMBL/GenBank/DDBJ databases">
        <title>The Genome Sequence of Saprolegnia declina VS20.</title>
        <authorList>
            <consortium name="The Broad Institute Genome Sequencing Platform"/>
            <person name="Russ C."/>
            <person name="Nusbaum C."/>
            <person name="Tyler B."/>
            <person name="van West P."/>
            <person name="Dieguez-Uribeondo J."/>
            <person name="de Bruijn I."/>
            <person name="Tripathy S."/>
            <person name="Jiang R."/>
            <person name="Young S.K."/>
            <person name="Zeng Q."/>
            <person name="Gargeya S."/>
            <person name="Fitzgerald M."/>
            <person name="Haas B."/>
            <person name="Abouelleil A."/>
            <person name="Alvarado L."/>
            <person name="Arachchi H.M."/>
            <person name="Berlin A."/>
            <person name="Chapman S.B."/>
            <person name="Goldberg J."/>
            <person name="Griggs A."/>
            <person name="Gujja S."/>
            <person name="Hansen M."/>
            <person name="Howarth C."/>
            <person name="Imamovic A."/>
            <person name="Larimer J."/>
            <person name="McCowen C."/>
            <person name="Montmayeur A."/>
            <person name="Murphy C."/>
            <person name="Neiman D."/>
            <person name="Pearson M."/>
            <person name="Priest M."/>
            <person name="Roberts A."/>
            <person name="Saif S."/>
            <person name="Shea T."/>
            <person name="Sisk P."/>
            <person name="Sykes S."/>
            <person name="Wortman J."/>
            <person name="Nusbaum C."/>
            <person name="Birren B."/>
        </authorList>
    </citation>
    <scope>NUCLEOTIDE SEQUENCE [LARGE SCALE GENOMIC DNA]</scope>
    <source>
        <strain evidence="4 5">VS20</strain>
    </source>
</reference>
<dbReference type="Gene3D" id="1.10.510.10">
    <property type="entry name" value="Transferase(Phosphotransferase) domain 1"/>
    <property type="match status" value="1"/>
</dbReference>
<dbReference type="AlphaFoldDB" id="T0QIZ8"/>
<accession>T0QIZ8</accession>
<dbReference type="PROSITE" id="PS50011">
    <property type="entry name" value="PROTEIN_KINASE_DOM"/>
    <property type="match status" value="1"/>
</dbReference>
<dbReference type="PANTHER" id="PTHR44329">
    <property type="entry name" value="SERINE/THREONINE-PROTEIN KINASE TNNI3K-RELATED"/>
    <property type="match status" value="1"/>
</dbReference>
<dbReference type="PANTHER" id="PTHR44329:SF298">
    <property type="entry name" value="MIXED LINEAGE KINASE DOMAIN-LIKE PROTEIN"/>
    <property type="match status" value="1"/>
</dbReference>
<dbReference type="eggNOG" id="KOG0192">
    <property type="taxonomic scope" value="Eukaryota"/>
</dbReference>
<dbReference type="Pfam" id="PF07714">
    <property type="entry name" value="PK_Tyr_Ser-Thr"/>
    <property type="match status" value="1"/>
</dbReference>
<dbReference type="STRING" id="1156394.T0QIZ8"/>
<evidence type="ECO:0000256" key="2">
    <source>
        <dbReference type="ARBA" id="ARBA00022840"/>
    </source>
</evidence>
<keyword evidence="4" id="KW-0418">Kinase</keyword>
<dbReference type="SUPFAM" id="SSF56112">
    <property type="entry name" value="Protein kinase-like (PK-like)"/>
    <property type="match status" value="1"/>
</dbReference>
<dbReference type="OrthoDB" id="339325at2759"/>
<keyword evidence="4" id="KW-0808">Transferase</keyword>
<sequence>MDPFDPTRLTSTGKSATAVIWFPFQEVRDGTYDDKKVHIYMLPLSLCKGDAMKTLLRMSSIMPQAKHPNVLEFVGIGSDGENAFMVTEATEPGTLRLRLEQSSHVDVCASIKILLGVAKGMCFLHEKFILHRTLTAATIHVTSTGEAKVGNFEFAREDVILGVMTNVGVPTHAAPEILSGDTIYTAMVDVYSYAMLIVEVVTRHQPYANVEAPQAKIMEFIVQHNYRPVFLRTSEWPAALFELMEKCWDANPVLRPSFKEIVECLEAILAADAPKTRTQ</sequence>
<evidence type="ECO:0000256" key="1">
    <source>
        <dbReference type="ARBA" id="ARBA00022741"/>
    </source>
</evidence>
<dbReference type="GO" id="GO:0005524">
    <property type="term" value="F:ATP binding"/>
    <property type="evidence" value="ECO:0007669"/>
    <property type="project" value="UniProtKB-KW"/>
</dbReference>
<dbReference type="InParanoid" id="T0QIZ8"/>
<keyword evidence="5" id="KW-1185">Reference proteome</keyword>
<keyword evidence="2" id="KW-0067">ATP-binding</keyword>
<dbReference type="InterPro" id="IPR000719">
    <property type="entry name" value="Prot_kinase_dom"/>
</dbReference>